<dbReference type="InterPro" id="IPR051311">
    <property type="entry name" value="DedA_domain"/>
</dbReference>
<evidence type="ECO:0000256" key="4">
    <source>
        <dbReference type="ARBA" id="ARBA00022692"/>
    </source>
</evidence>
<keyword evidence="11" id="KW-1185">Reference proteome</keyword>
<dbReference type="EMBL" id="QZEY01000004">
    <property type="protein sequence ID" value="RJL32666.1"/>
    <property type="molecule type" value="Genomic_DNA"/>
</dbReference>
<feature type="transmembrane region" description="Helical" evidence="8">
    <location>
        <begin position="23"/>
        <end position="44"/>
    </location>
</feature>
<evidence type="ECO:0000256" key="1">
    <source>
        <dbReference type="ARBA" id="ARBA00004651"/>
    </source>
</evidence>
<feature type="transmembrane region" description="Helical" evidence="8">
    <location>
        <begin position="107"/>
        <end position="131"/>
    </location>
</feature>
<dbReference type="RefSeq" id="WP_119926914.1">
    <property type="nucleotide sequence ID" value="NZ_QZEY01000004.1"/>
</dbReference>
<feature type="domain" description="VTT" evidence="9">
    <location>
        <begin position="22"/>
        <end position="128"/>
    </location>
</feature>
<gene>
    <name evidence="10" type="ORF">D5H75_14290</name>
</gene>
<keyword evidence="5 8" id="KW-1133">Transmembrane helix</keyword>
<sequence length="229" mass="24463">MNNDILPALAAPEANDTFWGMPLWLGLIVAVLIIFGRGQAYYWAGRGLGLKLYASRLGRRIGEERIRKVEDIVRKRGAVAVFGAHWVAGFRHAIPVCAGVIRMSYPWYLLGSALGSLIWTPPWVVGGYAVVWGWLKLLAESPAAAAATVLLLAALITGLVLWRRRRAARAASAAAPAAPAAPAAEDHADAVRHDADHAGAVPAGERADGVRHDADGLPDGTRDETSRAR</sequence>
<evidence type="ECO:0000313" key="10">
    <source>
        <dbReference type="EMBL" id="RJL32666.1"/>
    </source>
</evidence>
<feature type="compositionally biased region" description="Basic and acidic residues" evidence="7">
    <location>
        <begin position="205"/>
        <end position="229"/>
    </location>
</feature>
<evidence type="ECO:0000256" key="8">
    <source>
        <dbReference type="SAM" id="Phobius"/>
    </source>
</evidence>
<comment type="similarity">
    <text evidence="2">Belongs to the DedA family.</text>
</comment>
<dbReference type="AlphaFoldDB" id="A0A3A4AYT1"/>
<evidence type="ECO:0000259" key="9">
    <source>
        <dbReference type="Pfam" id="PF09335"/>
    </source>
</evidence>
<feature type="compositionally biased region" description="Basic and acidic residues" evidence="7">
    <location>
        <begin position="184"/>
        <end position="197"/>
    </location>
</feature>
<feature type="region of interest" description="Disordered" evidence="7">
    <location>
        <begin position="178"/>
        <end position="229"/>
    </location>
</feature>
<evidence type="ECO:0000256" key="6">
    <source>
        <dbReference type="ARBA" id="ARBA00023136"/>
    </source>
</evidence>
<keyword evidence="4 8" id="KW-0812">Transmembrane</keyword>
<dbReference type="InterPro" id="IPR032816">
    <property type="entry name" value="VTT_dom"/>
</dbReference>
<dbReference type="Proteomes" id="UP000265768">
    <property type="component" value="Unassembled WGS sequence"/>
</dbReference>
<comment type="subcellular location">
    <subcellularLocation>
        <location evidence="1">Cell membrane</location>
        <topology evidence="1">Multi-pass membrane protein</topology>
    </subcellularLocation>
</comment>
<dbReference type="OrthoDB" id="3534906at2"/>
<evidence type="ECO:0000313" key="11">
    <source>
        <dbReference type="Proteomes" id="UP000265768"/>
    </source>
</evidence>
<comment type="caution">
    <text evidence="10">The sequence shown here is derived from an EMBL/GenBank/DDBJ whole genome shotgun (WGS) entry which is preliminary data.</text>
</comment>
<protein>
    <recommendedName>
        <fullName evidence="9">VTT domain-containing protein</fullName>
    </recommendedName>
</protein>
<evidence type="ECO:0000256" key="5">
    <source>
        <dbReference type="ARBA" id="ARBA00022989"/>
    </source>
</evidence>
<dbReference type="PANTHER" id="PTHR42709:SF6">
    <property type="entry name" value="UNDECAPRENYL PHOSPHATE TRANSPORTER A"/>
    <property type="match status" value="1"/>
</dbReference>
<keyword evidence="3" id="KW-1003">Cell membrane</keyword>
<organism evidence="10 11">
    <name type="scientific">Bailinhaonella thermotolerans</name>
    <dbReference type="NCBI Taxonomy" id="1070861"/>
    <lineage>
        <taxon>Bacteria</taxon>
        <taxon>Bacillati</taxon>
        <taxon>Actinomycetota</taxon>
        <taxon>Actinomycetes</taxon>
        <taxon>Streptosporangiales</taxon>
        <taxon>Streptosporangiaceae</taxon>
        <taxon>Bailinhaonella</taxon>
    </lineage>
</organism>
<dbReference type="PANTHER" id="PTHR42709">
    <property type="entry name" value="ALKALINE PHOSPHATASE LIKE PROTEIN"/>
    <property type="match status" value="1"/>
</dbReference>
<evidence type="ECO:0000256" key="2">
    <source>
        <dbReference type="ARBA" id="ARBA00010792"/>
    </source>
</evidence>
<keyword evidence="6 8" id="KW-0472">Membrane</keyword>
<reference evidence="10 11" key="1">
    <citation type="submission" date="2018-09" db="EMBL/GenBank/DDBJ databases">
        <title>YIM 75507 draft genome.</title>
        <authorList>
            <person name="Tang S."/>
            <person name="Feng Y."/>
        </authorList>
    </citation>
    <scope>NUCLEOTIDE SEQUENCE [LARGE SCALE GENOMIC DNA]</scope>
    <source>
        <strain evidence="10 11">YIM 75507</strain>
    </source>
</reference>
<evidence type="ECO:0000256" key="3">
    <source>
        <dbReference type="ARBA" id="ARBA00022475"/>
    </source>
</evidence>
<proteinExistence type="inferred from homology"/>
<feature type="transmembrane region" description="Helical" evidence="8">
    <location>
        <begin position="143"/>
        <end position="162"/>
    </location>
</feature>
<accession>A0A3A4AYT1</accession>
<dbReference type="Pfam" id="PF09335">
    <property type="entry name" value="VTT_dom"/>
    <property type="match status" value="1"/>
</dbReference>
<name>A0A3A4AYT1_9ACTN</name>
<evidence type="ECO:0000256" key="7">
    <source>
        <dbReference type="SAM" id="MobiDB-lite"/>
    </source>
</evidence>
<dbReference type="GO" id="GO:0005886">
    <property type="term" value="C:plasma membrane"/>
    <property type="evidence" value="ECO:0007669"/>
    <property type="project" value="UniProtKB-SubCell"/>
</dbReference>